<evidence type="ECO:0000256" key="3">
    <source>
        <dbReference type="ARBA" id="ARBA00022692"/>
    </source>
</evidence>
<reference evidence="9" key="1">
    <citation type="submission" date="2020-06" db="EMBL/GenBank/DDBJ databases">
        <title>A chromosome-scale genome assembly of Talaromyces rugulosus W13939.</title>
        <authorList>
            <person name="Wang B."/>
            <person name="Guo L."/>
            <person name="Ye K."/>
            <person name="Wang L."/>
        </authorList>
    </citation>
    <scope>NUCLEOTIDE SEQUENCE [LARGE SCALE GENOMIC DNA]</scope>
    <source>
        <strain evidence="9">W13939</strain>
    </source>
</reference>
<name>A0A7H8R9S4_TALRU</name>
<accession>A0A7H8R9S4</accession>
<feature type="transmembrane region" description="Helical" evidence="6">
    <location>
        <begin position="417"/>
        <end position="437"/>
    </location>
</feature>
<feature type="transmembrane region" description="Helical" evidence="6">
    <location>
        <begin position="295"/>
        <end position="317"/>
    </location>
</feature>
<sequence>MAAIIQYRQLRQSVQQQLQTHKENDVDYAQIPGISVQLDHNGVEYLQVGWTGPQDPFCPQAWSMSRRVCTTLSVCLIALVTTMASAIDSAVISEASAEFGVSEVTESLATGIYLIGFGAGALVASPLSEMIGRYPVYLGALVIFGAWILGAALAPNIGGQLVFRFLAGLCGAAPLTVAGGSISDVWNTLEKTFGFPAFAIPAFGGPTLGPMVGAYIGYSPHISWRWSEWIMLVLDGLTICVIFLTSRETFGPRLLLYKARFFRQETGDQRFKTREEASGDENTATVLKRHFSRPWILLAEPIVICFTFYLTVIYIVLFTFLDGYPTIFGETYGINNGLVNICFLGLFIGILLAVLTVPILYVQTARQLQRDGDDGSGRMLNQESRLFFARCGAPVVPIGLFWMGWTAYPSIPIWSPLAASILIGFGIICIFMSAYMYTIDSYGQYAASALTFIALVRYLVAGGMTVVGIPMYNNLGAHWTLTVLGIISTVAIPIPYALSIWGPSLRKRSKWAINKEM</sequence>
<dbReference type="SUPFAM" id="SSF103473">
    <property type="entry name" value="MFS general substrate transporter"/>
    <property type="match status" value="1"/>
</dbReference>
<feature type="transmembrane region" description="Helical" evidence="6">
    <location>
        <begin position="68"/>
        <end position="87"/>
    </location>
</feature>
<dbReference type="Gene3D" id="1.20.1250.20">
    <property type="entry name" value="MFS general substrate transporter like domains"/>
    <property type="match status" value="1"/>
</dbReference>
<keyword evidence="3 6" id="KW-0812">Transmembrane</keyword>
<dbReference type="CDD" id="cd17323">
    <property type="entry name" value="MFS_Tpo1_MDR_like"/>
    <property type="match status" value="1"/>
</dbReference>
<dbReference type="FunFam" id="1.20.1250.20:FF:000082">
    <property type="entry name" value="MFS multidrug transporter, putative"/>
    <property type="match status" value="1"/>
</dbReference>
<dbReference type="PANTHER" id="PTHR23502:SF47">
    <property type="entry name" value="MAJOR FACILITATOR SUPERFAMILY (MFS) PROFILE DOMAIN-CONTAINING PROTEIN-RELATED"/>
    <property type="match status" value="1"/>
</dbReference>
<dbReference type="KEGG" id="trg:TRUGW13939_10224"/>
<protein>
    <recommendedName>
        <fullName evidence="7">Major facilitator superfamily (MFS) profile domain-containing protein</fullName>
    </recommendedName>
</protein>
<gene>
    <name evidence="8" type="ORF">TRUGW13939_10224</name>
</gene>
<dbReference type="PANTHER" id="PTHR23502">
    <property type="entry name" value="MAJOR FACILITATOR SUPERFAMILY"/>
    <property type="match status" value="1"/>
</dbReference>
<evidence type="ECO:0000256" key="4">
    <source>
        <dbReference type="ARBA" id="ARBA00022989"/>
    </source>
</evidence>
<evidence type="ECO:0000256" key="5">
    <source>
        <dbReference type="ARBA" id="ARBA00023136"/>
    </source>
</evidence>
<feature type="transmembrane region" description="Helical" evidence="6">
    <location>
        <begin position="194"/>
        <end position="217"/>
    </location>
</feature>
<dbReference type="GO" id="GO:0022857">
    <property type="term" value="F:transmembrane transporter activity"/>
    <property type="evidence" value="ECO:0007669"/>
    <property type="project" value="InterPro"/>
</dbReference>
<evidence type="ECO:0000313" key="8">
    <source>
        <dbReference type="EMBL" id="QKX63056.1"/>
    </source>
</evidence>
<evidence type="ECO:0000259" key="7">
    <source>
        <dbReference type="PROSITE" id="PS50850"/>
    </source>
</evidence>
<dbReference type="InterPro" id="IPR036259">
    <property type="entry name" value="MFS_trans_sf"/>
</dbReference>
<feature type="transmembrane region" description="Helical" evidence="6">
    <location>
        <begin position="136"/>
        <end position="155"/>
    </location>
</feature>
<organism evidence="8 9">
    <name type="scientific">Talaromyces rugulosus</name>
    <name type="common">Penicillium rugulosum</name>
    <dbReference type="NCBI Taxonomy" id="121627"/>
    <lineage>
        <taxon>Eukaryota</taxon>
        <taxon>Fungi</taxon>
        <taxon>Dikarya</taxon>
        <taxon>Ascomycota</taxon>
        <taxon>Pezizomycotina</taxon>
        <taxon>Eurotiomycetes</taxon>
        <taxon>Eurotiomycetidae</taxon>
        <taxon>Eurotiales</taxon>
        <taxon>Trichocomaceae</taxon>
        <taxon>Talaromyces</taxon>
        <taxon>Talaromyces sect. Islandici</taxon>
    </lineage>
</organism>
<dbReference type="RefSeq" id="XP_035349230.1">
    <property type="nucleotide sequence ID" value="XM_035493337.1"/>
</dbReference>
<comment type="similarity">
    <text evidence="2">Belongs to the major facilitator superfamily.</text>
</comment>
<feature type="transmembrane region" description="Helical" evidence="6">
    <location>
        <begin position="107"/>
        <end position="124"/>
    </location>
</feature>
<comment type="subcellular location">
    <subcellularLocation>
        <location evidence="1">Cell membrane</location>
        <topology evidence="1">Multi-pass membrane protein</topology>
    </subcellularLocation>
</comment>
<dbReference type="InterPro" id="IPR020846">
    <property type="entry name" value="MFS_dom"/>
</dbReference>
<dbReference type="OrthoDB" id="3936150at2759"/>
<proteinExistence type="inferred from homology"/>
<feature type="transmembrane region" description="Helical" evidence="6">
    <location>
        <begin position="229"/>
        <end position="246"/>
    </location>
</feature>
<feature type="transmembrane region" description="Helical" evidence="6">
    <location>
        <begin position="337"/>
        <end position="362"/>
    </location>
</feature>
<keyword evidence="5 6" id="KW-0472">Membrane</keyword>
<evidence type="ECO:0000256" key="2">
    <source>
        <dbReference type="ARBA" id="ARBA00008335"/>
    </source>
</evidence>
<keyword evidence="9" id="KW-1185">Reference proteome</keyword>
<keyword evidence="4 6" id="KW-1133">Transmembrane helix</keyword>
<evidence type="ECO:0000256" key="1">
    <source>
        <dbReference type="ARBA" id="ARBA00004651"/>
    </source>
</evidence>
<dbReference type="EMBL" id="CP055902">
    <property type="protein sequence ID" value="QKX63056.1"/>
    <property type="molecule type" value="Genomic_DNA"/>
</dbReference>
<dbReference type="Proteomes" id="UP000509510">
    <property type="component" value="Chromosome V"/>
</dbReference>
<dbReference type="InterPro" id="IPR011701">
    <property type="entry name" value="MFS"/>
</dbReference>
<feature type="transmembrane region" description="Helical" evidence="6">
    <location>
        <begin position="478"/>
        <end position="501"/>
    </location>
</feature>
<dbReference type="Pfam" id="PF07690">
    <property type="entry name" value="MFS_1"/>
    <property type="match status" value="1"/>
</dbReference>
<dbReference type="GO" id="GO:0005886">
    <property type="term" value="C:plasma membrane"/>
    <property type="evidence" value="ECO:0007669"/>
    <property type="project" value="UniProtKB-SubCell"/>
</dbReference>
<dbReference type="PROSITE" id="PS50850">
    <property type="entry name" value="MFS"/>
    <property type="match status" value="1"/>
</dbReference>
<dbReference type="AlphaFoldDB" id="A0A7H8R9S4"/>
<evidence type="ECO:0000313" key="9">
    <source>
        <dbReference type="Proteomes" id="UP000509510"/>
    </source>
</evidence>
<feature type="transmembrane region" description="Helical" evidence="6">
    <location>
        <begin position="449"/>
        <end position="472"/>
    </location>
</feature>
<feature type="transmembrane region" description="Helical" evidence="6">
    <location>
        <begin position="161"/>
        <end position="182"/>
    </location>
</feature>
<feature type="transmembrane region" description="Helical" evidence="6">
    <location>
        <begin position="387"/>
        <end position="405"/>
    </location>
</feature>
<feature type="domain" description="Major facilitator superfamily (MFS) profile" evidence="7">
    <location>
        <begin position="70"/>
        <end position="503"/>
    </location>
</feature>
<evidence type="ECO:0000256" key="6">
    <source>
        <dbReference type="SAM" id="Phobius"/>
    </source>
</evidence>
<dbReference type="GeneID" id="55997705"/>